<sequence>MKAGFDWSKVSDHSLAQMAAEFTAAQIASKLGCSRNAVIGRCARRGISLSSYIVPRVEPIQRAANRRAAARQSYAAKRGKLAAAEPIEIVDTRPPLPYDPHNVTIMDLRDGLCRWPLWSKATPYSEKRYCGSETAPGKVFCDHCSTLAYEPRRTDSLDRKTRSFIFKRAA</sequence>
<dbReference type="Proteomes" id="UP000190130">
    <property type="component" value="Unassembled WGS sequence"/>
</dbReference>
<dbReference type="EMBL" id="FUYX01000009">
    <property type="protein sequence ID" value="SKB97242.1"/>
    <property type="molecule type" value="Genomic_DNA"/>
</dbReference>
<evidence type="ECO:0000313" key="1">
    <source>
        <dbReference type="EMBL" id="SKB97242.1"/>
    </source>
</evidence>
<dbReference type="OrthoDB" id="9798071at2"/>
<gene>
    <name evidence="1" type="ORF">SAMN05660750_03350</name>
</gene>
<name>A0A1T5FMB9_9HYPH</name>
<evidence type="ECO:0008006" key="3">
    <source>
        <dbReference type="Google" id="ProtNLM"/>
    </source>
</evidence>
<dbReference type="Pfam" id="PF07750">
    <property type="entry name" value="GcrA"/>
    <property type="match status" value="1"/>
</dbReference>
<dbReference type="InterPro" id="IPR011681">
    <property type="entry name" value="GcrA"/>
</dbReference>
<evidence type="ECO:0000313" key="2">
    <source>
        <dbReference type="Proteomes" id="UP000190130"/>
    </source>
</evidence>
<proteinExistence type="predicted"/>
<dbReference type="RefSeq" id="WP_079591783.1">
    <property type="nucleotide sequence ID" value="NZ_FUYX01000009.1"/>
</dbReference>
<organism evidence="1 2">
    <name type="scientific">Bosea thiooxidans</name>
    <dbReference type="NCBI Taxonomy" id="53254"/>
    <lineage>
        <taxon>Bacteria</taxon>
        <taxon>Pseudomonadati</taxon>
        <taxon>Pseudomonadota</taxon>
        <taxon>Alphaproteobacteria</taxon>
        <taxon>Hyphomicrobiales</taxon>
        <taxon>Boseaceae</taxon>
        <taxon>Bosea</taxon>
    </lineage>
</organism>
<accession>A0A1T5FMB9</accession>
<dbReference type="AlphaFoldDB" id="A0A1T5FMB9"/>
<protein>
    <recommendedName>
        <fullName evidence="3">GcrA cell cycle regulator</fullName>
    </recommendedName>
</protein>
<reference evidence="1 2" key="1">
    <citation type="submission" date="2017-02" db="EMBL/GenBank/DDBJ databases">
        <authorList>
            <person name="Peterson S.W."/>
        </authorList>
    </citation>
    <scope>NUCLEOTIDE SEQUENCE [LARGE SCALE GENOMIC DNA]</scope>
    <source>
        <strain evidence="1 2">DSM 9653</strain>
    </source>
</reference>